<reference evidence="1 2" key="1">
    <citation type="journal article" date="2013" name="Genome Announc.">
        <title>Complete Genome Sequence of Burkholderia sp. Strain RPE64, Bacterial Symbiont of the Bean Bug Riptortus pedestris.</title>
        <authorList>
            <person name="Shibata T.F."/>
            <person name="Maeda T."/>
            <person name="Nikoh N."/>
            <person name="Yamaguchi K."/>
            <person name="Oshima K."/>
            <person name="Hattori M."/>
            <person name="Nishiyama T."/>
            <person name="Hasebe M."/>
            <person name="Fukatsu T."/>
            <person name="Kikuchi Y."/>
            <person name="Shigenobu S."/>
        </authorList>
    </citation>
    <scope>NUCLEOTIDE SEQUENCE [LARGE SCALE GENOMIC DNA]</scope>
</reference>
<name>R4WFJ1_9BURK</name>
<dbReference type="AlphaFoldDB" id="R4WFJ1"/>
<gene>
    <name evidence="1" type="ORF">BRPE64_ACDS06840</name>
</gene>
<protein>
    <submittedName>
        <fullName evidence="1">Uncharacterized protein</fullName>
    </submittedName>
</protein>
<dbReference type="STRING" id="758793.BRPE64_ACDS06840"/>
<keyword evidence="2" id="KW-1185">Reference proteome</keyword>
<dbReference type="KEGG" id="buo:BRPE64_ACDS06840"/>
<dbReference type="PATRIC" id="fig|758793.3.peg.683"/>
<dbReference type="Proteomes" id="UP000013966">
    <property type="component" value="Chromosome 1"/>
</dbReference>
<evidence type="ECO:0000313" key="2">
    <source>
        <dbReference type="Proteomes" id="UP000013966"/>
    </source>
</evidence>
<evidence type="ECO:0000313" key="1">
    <source>
        <dbReference type="EMBL" id="BAN22438.1"/>
    </source>
</evidence>
<dbReference type="HOGENOM" id="CLU_2477362_0_0_4"/>
<reference evidence="1 2" key="2">
    <citation type="journal article" date="2018" name="Int. J. Syst. Evol. Microbiol.">
        <title>Burkholderia insecticola sp. nov., a gut symbiotic bacterium of the bean bug Riptortus pedestris.</title>
        <authorList>
            <person name="Takeshita K."/>
            <person name="Tamaki H."/>
            <person name="Ohbayashi T."/>
            <person name="Meng X.-Y."/>
            <person name="Sone T."/>
            <person name="Mitani Y."/>
            <person name="Peeters C."/>
            <person name="Kikuchi Y."/>
            <person name="Vandamme P."/>
        </authorList>
    </citation>
    <scope>NUCLEOTIDE SEQUENCE [LARGE SCALE GENOMIC DNA]</scope>
    <source>
        <strain evidence="1">RPE64</strain>
    </source>
</reference>
<dbReference type="EMBL" id="AP013058">
    <property type="protein sequence ID" value="BAN22438.1"/>
    <property type="molecule type" value="Genomic_DNA"/>
</dbReference>
<organism evidence="1 2">
    <name type="scientific">Caballeronia insecticola</name>
    <dbReference type="NCBI Taxonomy" id="758793"/>
    <lineage>
        <taxon>Bacteria</taxon>
        <taxon>Pseudomonadati</taxon>
        <taxon>Pseudomonadota</taxon>
        <taxon>Betaproteobacteria</taxon>
        <taxon>Burkholderiales</taxon>
        <taxon>Burkholderiaceae</taxon>
        <taxon>Caballeronia</taxon>
    </lineage>
</organism>
<sequence>MAARGACRCRRRHVEFLSEAAKPKTHERDAAACGKRRILQENARRGERSCVESATACRSVSGARKRRLAHVAAGAAVHVDSHAPRTP</sequence>
<proteinExistence type="predicted"/>
<accession>R4WFJ1</accession>